<protein>
    <submittedName>
        <fullName evidence="2">DUF3500 domain-containing protein</fullName>
    </submittedName>
</protein>
<dbReference type="PANTHER" id="PTHR37489:SF1">
    <property type="entry name" value="DUF3500 DOMAIN-CONTAINING PROTEIN"/>
    <property type="match status" value="1"/>
</dbReference>
<keyword evidence="3" id="KW-1185">Reference proteome</keyword>
<gene>
    <name evidence="2" type="ORF">ACFOSV_06150</name>
</gene>
<organism evidence="2 3">
    <name type="scientific">Algoriphagus namhaensis</name>
    <dbReference type="NCBI Taxonomy" id="915353"/>
    <lineage>
        <taxon>Bacteria</taxon>
        <taxon>Pseudomonadati</taxon>
        <taxon>Bacteroidota</taxon>
        <taxon>Cytophagia</taxon>
        <taxon>Cytophagales</taxon>
        <taxon>Cyclobacteriaceae</taxon>
        <taxon>Algoriphagus</taxon>
    </lineage>
</organism>
<comment type="caution">
    <text evidence="2">The sequence shown here is derived from an EMBL/GenBank/DDBJ whole genome shotgun (WGS) entry which is preliminary data.</text>
</comment>
<sequence>MKYLFTLLFLIFLSFSTSFSQSVLDLQKSTLELIDTFDEDLKAQAMLNFEDSMRTEWTNLPLGLAPRVGARFGDFSDQSKLKFHRLLTTMFSSQGYLKSFAILQLDDILHEIFEISYQKGEVPENTIKMIRGLNWDYGNYFFAVWGDPAEDDIWGLKFEGHHLSINLSVAGDSYSMTPLFMGTDPAEVEVTQYSGLRALSKEEDYGFWLINLLSEEQKAKAVLSRDVPGDILTAPGSEQRLSEYQGIQASDLDEGQEKILHYIIEEFIGNLEHQNAETYLARLHATPKDQIYFAWIGKFEPRNPHYYSIHTPDFIIEYDNVGFLNNGNHIHAIWREKGNDFGVDILAKHRMDHEHE</sequence>
<accession>A0ABV8ASC8</accession>
<evidence type="ECO:0000313" key="3">
    <source>
        <dbReference type="Proteomes" id="UP001595805"/>
    </source>
</evidence>
<feature type="chain" id="PRO_5045062142" evidence="1">
    <location>
        <begin position="21"/>
        <end position="356"/>
    </location>
</feature>
<evidence type="ECO:0000256" key="1">
    <source>
        <dbReference type="SAM" id="SignalP"/>
    </source>
</evidence>
<dbReference type="PANTHER" id="PTHR37489">
    <property type="entry name" value="DUF3500 DOMAIN-CONTAINING PROTEIN"/>
    <property type="match status" value="1"/>
</dbReference>
<feature type="signal peptide" evidence="1">
    <location>
        <begin position="1"/>
        <end position="20"/>
    </location>
</feature>
<dbReference type="InterPro" id="IPR021889">
    <property type="entry name" value="DUF3500"/>
</dbReference>
<proteinExistence type="predicted"/>
<dbReference type="Proteomes" id="UP001595805">
    <property type="component" value="Unassembled WGS sequence"/>
</dbReference>
<reference evidence="3" key="1">
    <citation type="journal article" date="2019" name="Int. J. Syst. Evol. Microbiol.">
        <title>The Global Catalogue of Microorganisms (GCM) 10K type strain sequencing project: providing services to taxonomists for standard genome sequencing and annotation.</title>
        <authorList>
            <consortium name="The Broad Institute Genomics Platform"/>
            <consortium name="The Broad Institute Genome Sequencing Center for Infectious Disease"/>
            <person name="Wu L."/>
            <person name="Ma J."/>
        </authorList>
    </citation>
    <scope>NUCLEOTIDE SEQUENCE [LARGE SCALE GENOMIC DNA]</scope>
    <source>
        <strain evidence="3">CCUG 60523</strain>
    </source>
</reference>
<dbReference type="Pfam" id="PF12006">
    <property type="entry name" value="DUF3500"/>
    <property type="match status" value="1"/>
</dbReference>
<keyword evidence="1" id="KW-0732">Signal</keyword>
<evidence type="ECO:0000313" key="2">
    <source>
        <dbReference type="EMBL" id="MFC3879747.1"/>
    </source>
</evidence>
<dbReference type="RefSeq" id="WP_377904459.1">
    <property type="nucleotide sequence ID" value="NZ_JBHRZS010000006.1"/>
</dbReference>
<dbReference type="EMBL" id="JBHRZS010000006">
    <property type="protein sequence ID" value="MFC3879747.1"/>
    <property type="molecule type" value="Genomic_DNA"/>
</dbReference>
<name>A0ABV8ASC8_9BACT</name>